<reference evidence="1" key="1">
    <citation type="submission" date="2023-04" db="EMBL/GenBank/DDBJ databases">
        <title>A chromosome-level genome assembly of the parasitoid wasp Eretmocerus hayati.</title>
        <authorList>
            <person name="Zhong Y."/>
            <person name="Liu S."/>
            <person name="Liu Y."/>
        </authorList>
    </citation>
    <scope>NUCLEOTIDE SEQUENCE</scope>
    <source>
        <strain evidence="1">ZJU_SS_LIU_2023</strain>
    </source>
</reference>
<sequence length="1032" mass="119066">MAFSFRVGTNWCHDFPKLARDAGFYFNTHSARVRVDWNRISSIDIERLIRERDFQTIDENINSVIDYCLESEYDVKILDPTFVKLFRLAQLAVEYLLYCKQYLDRSVVILKDELKNKLGENVKMKEDFEKLKKKLKETEEKCKDGSKASDAKSNMHGEIHQCPHCPKTFVSASFANAHLMRRHSNLSNVMSNSSPVHEEYRNETEKLHNEIKSLKERLNQTERVIRSETSKMTAHDEISRREKTLDSWGDEDMPSNDHYKRYQEEISNLKSMLFTEIRNIKRKENDSNQQGNELINENIKQLISQQENEIQKLRDQLQDHLESNRDEFRIKLNSQEDYWKSKLEKLEEQHRRDIESLFEQLKTAQESSNRMKCEYEEKVSFLERQSIDQSKLLSAQSERLTNITRDLIVNQNKSSAESSIQKPSRHKNLVETSHREAVNEKHHQHFSKHQTAKQSEKTKTSTKSDSSLDRVSLIDKQDELPQQTSSHKVAKTPQKSNHHKTKPVPTLPQSKITKKKGKYSALEEVEKSDNSTETESITGTEVDSEELTTTQSISTDDVSYSEEDNTDEKQSKNELLSPVSKEMMKEDLKDEFESKLRDLGIDPEWSGIPEATYGQKIESILHHQNILSKRYPEYKRIRRKLLEELGKKVSTSRTSQKKLVPQKRSLFNKAVSNVKSKALKAITEFKMQKSTDSPSSIASSKNSPSKEPQQTRMFGFELLPKKPTQRDIQEIKKQSELELDQREIESDQTKRRDTPGSRSNLLSKDNILKLVEPPKPTSQPRNPHLTIEEFMRSIEPIPKLDMTSTKVTSTPSTNKNNLLQDSYSSLNDSDDQSLNREQLWSLTSTKNNKSVLKTSSGSMGSAVKKKVIFDLDRENTSGKESAMLAKPNSESLQNDSINEKKEFKSLDWNTSSMTPERNRLVVAERSESPEKIQFKTSQSEKIADLSRKIQEKLDVSRRKPAGSIEAMFSTSSFQPDGNHEEIVEEDFDSEESMNVGTKNSSSQMEAAVQKGTNQMPRPAPRKQLLFDCKPLD</sequence>
<keyword evidence="2" id="KW-1185">Reference proteome</keyword>
<accession>A0ACC2PKY3</accession>
<proteinExistence type="predicted"/>
<organism evidence="1 2">
    <name type="scientific">Eretmocerus hayati</name>
    <dbReference type="NCBI Taxonomy" id="131215"/>
    <lineage>
        <taxon>Eukaryota</taxon>
        <taxon>Metazoa</taxon>
        <taxon>Ecdysozoa</taxon>
        <taxon>Arthropoda</taxon>
        <taxon>Hexapoda</taxon>
        <taxon>Insecta</taxon>
        <taxon>Pterygota</taxon>
        <taxon>Neoptera</taxon>
        <taxon>Endopterygota</taxon>
        <taxon>Hymenoptera</taxon>
        <taxon>Apocrita</taxon>
        <taxon>Proctotrupomorpha</taxon>
        <taxon>Chalcidoidea</taxon>
        <taxon>Aphelinidae</taxon>
        <taxon>Aphelininae</taxon>
        <taxon>Eretmocerus</taxon>
    </lineage>
</organism>
<dbReference type="EMBL" id="CM056741">
    <property type="protein sequence ID" value="KAJ8684126.1"/>
    <property type="molecule type" value="Genomic_DNA"/>
</dbReference>
<dbReference type="Proteomes" id="UP001239111">
    <property type="component" value="Chromosome 1"/>
</dbReference>
<evidence type="ECO:0000313" key="1">
    <source>
        <dbReference type="EMBL" id="KAJ8684126.1"/>
    </source>
</evidence>
<name>A0ACC2PKY3_9HYME</name>
<evidence type="ECO:0000313" key="2">
    <source>
        <dbReference type="Proteomes" id="UP001239111"/>
    </source>
</evidence>
<protein>
    <submittedName>
        <fullName evidence="1">Uncharacterized protein</fullName>
    </submittedName>
</protein>
<comment type="caution">
    <text evidence="1">The sequence shown here is derived from an EMBL/GenBank/DDBJ whole genome shotgun (WGS) entry which is preliminary data.</text>
</comment>
<gene>
    <name evidence="1" type="ORF">QAD02_019918</name>
</gene>